<keyword evidence="4" id="KW-0406">Ion transport</keyword>
<dbReference type="Gene3D" id="1.10.287.70">
    <property type="match status" value="1"/>
</dbReference>
<dbReference type="EMBL" id="JBHLTG010000001">
    <property type="protein sequence ID" value="MFC0677294.1"/>
    <property type="molecule type" value="Genomic_DNA"/>
</dbReference>
<sequence length="175" mass="18762">MQAADWLVQLGVAAAALVTTIAAALVHYKGMLALGEHFDRLGNVGAGQPLRQRTVLKVVAALFVLHVAEIALFGFVYWGLLRLKGTGGIDGTELLGPLDALYFSAVSFTTVGFGGLKPIGAIRFVAGAEALIGFMLITWSASFMFLHMQRHWKSDDSAAEDEKRGDDQQAGRRDG</sequence>
<keyword evidence="2" id="KW-0812">Transmembrane</keyword>
<dbReference type="SUPFAM" id="SSF81324">
    <property type="entry name" value="Voltage-gated potassium channels"/>
    <property type="match status" value="1"/>
</dbReference>
<accession>A0ABV6RJY4</accession>
<keyword evidence="2" id="KW-1133">Transmembrane helix</keyword>
<keyword evidence="4" id="KW-0407">Ion channel</keyword>
<evidence type="ECO:0000313" key="4">
    <source>
        <dbReference type="EMBL" id="MFC0677294.1"/>
    </source>
</evidence>
<keyword evidence="4" id="KW-0813">Transport</keyword>
<protein>
    <submittedName>
        <fullName evidence="4">Potassium channel family protein</fullName>
    </submittedName>
</protein>
<feature type="region of interest" description="Disordered" evidence="1">
    <location>
        <begin position="155"/>
        <end position="175"/>
    </location>
</feature>
<dbReference type="RefSeq" id="WP_386665573.1">
    <property type="nucleotide sequence ID" value="NZ_JBHLTG010000001.1"/>
</dbReference>
<evidence type="ECO:0000256" key="2">
    <source>
        <dbReference type="SAM" id="Phobius"/>
    </source>
</evidence>
<dbReference type="GO" id="GO:0034220">
    <property type="term" value="P:monoatomic ion transmembrane transport"/>
    <property type="evidence" value="ECO:0007669"/>
    <property type="project" value="UniProtKB-KW"/>
</dbReference>
<feature type="transmembrane region" description="Helical" evidence="2">
    <location>
        <begin position="100"/>
        <end position="116"/>
    </location>
</feature>
<proteinExistence type="predicted"/>
<evidence type="ECO:0000256" key="1">
    <source>
        <dbReference type="SAM" id="MobiDB-lite"/>
    </source>
</evidence>
<feature type="transmembrane region" description="Helical" evidence="2">
    <location>
        <begin position="6"/>
        <end position="28"/>
    </location>
</feature>
<reference evidence="4 5" key="1">
    <citation type="submission" date="2024-09" db="EMBL/GenBank/DDBJ databases">
        <authorList>
            <person name="Sun Q."/>
            <person name="Mori K."/>
        </authorList>
    </citation>
    <scope>NUCLEOTIDE SEQUENCE [LARGE SCALE GENOMIC DNA]</scope>
    <source>
        <strain evidence="4 5">KCTC 23076</strain>
    </source>
</reference>
<dbReference type="Proteomes" id="UP001589896">
    <property type="component" value="Unassembled WGS sequence"/>
</dbReference>
<gene>
    <name evidence="4" type="ORF">ACFFGH_05435</name>
</gene>
<keyword evidence="2" id="KW-0472">Membrane</keyword>
<feature type="domain" description="Potassium channel" evidence="3">
    <location>
        <begin position="71"/>
        <end position="144"/>
    </location>
</feature>
<dbReference type="Pfam" id="PF07885">
    <property type="entry name" value="Ion_trans_2"/>
    <property type="match status" value="1"/>
</dbReference>
<keyword evidence="5" id="KW-1185">Reference proteome</keyword>
<feature type="transmembrane region" description="Helical" evidence="2">
    <location>
        <begin position="58"/>
        <end position="80"/>
    </location>
</feature>
<evidence type="ECO:0000313" key="5">
    <source>
        <dbReference type="Proteomes" id="UP001589896"/>
    </source>
</evidence>
<dbReference type="InterPro" id="IPR013099">
    <property type="entry name" value="K_chnl_dom"/>
</dbReference>
<name>A0ABV6RJY4_9GAMM</name>
<organism evidence="4 5">
    <name type="scientific">Lysobacter korlensis</name>
    <dbReference type="NCBI Taxonomy" id="553636"/>
    <lineage>
        <taxon>Bacteria</taxon>
        <taxon>Pseudomonadati</taxon>
        <taxon>Pseudomonadota</taxon>
        <taxon>Gammaproteobacteria</taxon>
        <taxon>Lysobacterales</taxon>
        <taxon>Lysobacteraceae</taxon>
        <taxon>Lysobacter</taxon>
    </lineage>
</organism>
<comment type="caution">
    <text evidence="4">The sequence shown here is derived from an EMBL/GenBank/DDBJ whole genome shotgun (WGS) entry which is preliminary data.</text>
</comment>
<feature type="transmembrane region" description="Helical" evidence="2">
    <location>
        <begin position="128"/>
        <end position="148"/>
    </location>
</feature>
<evidence type="ECO:0000259" key="3">
    <source>
        <dbReference type="Pfam" id="PF07885"/>
    </source>
</evidence>